<accession>A0A0D0E5P3</accession>
<sequence>MFEQPSSAPAIPSSPALPASLAFEALVSQDGKTGLTAAVETLEKTHNHKAIQLPCLTSQEHSPPSHSHSQSSTSSRSAVEQQLTQEDEIAPLHDQRLPSSTQISQPQSEPADAELRWPASDEEVDEAPLAPLIPEQVPISDQPLIPHRSPVSRHPLSFPDNGRGKCFRSRSLDIFRPANGHGVGSSMNGPLNSGVSQKSLGSSQPFVLQTQAPYFSQTIDWSQSQ</sequence>
<feature type="region of interest" description="Disordered" evidence="1">
    <location>
        <begin position="178"/>
        <end position="202"/>
    </location>
</feature>
<reference evidence="2 3" key="1">
    <citation type="submission" date="2014-04" db="EMBL/GenBank/DDBJ databases">
        <authorList>
            <consortium name="DOE Joint Genome Institute"/>
            <person name="Kuo A."/>
            <person name="Kohler A."/>
            <person name="Jargeat P."/>
            <person name="Nagy L.G."/>
            <person name="Floudas D."/>
            <person name="Copeland A."/>
            <person name="Barry K.W."/>
            <person name="Cichocki N."/>
            <person name="Veneault-Fourrey C."/>
            <person name="LaButti K."/>
            <person name="Lindquist E.A."/>
            <person name="Lipzen A."/>
            <person name="Lundell T."/>
            <person name="Morin E."/>
            <person name="Murat C."/>
            <person name="Sun H."/>
            <person name="Tunlid A."/>
            <person name="Henrissat B."/>
            <person name="Grigoriev I.V."/>
            <person name="Hibbett D.S."/>
            <person name="Martin F."/>
            <person name="Nordberg H.P."/>
            <person name="Cantor M.N."/>
            <person name="Hua S.X."/>
        </authorList>
    </citation>
    <scope>NUCLEOTIDE SEQUENCE [LARGE SCALE GENOMIC DNA]</scope>
    <source>
        <strain evidence="2 3">Ve08.2h10</strain>
    </source>
</reference>
<dbReference type="OrthoDB" id="2690228at2759"/>
<dbReference type="InParanoid" id="A0A0D0E5P3"/>
<evidence type="ECO:0000313" key="2">
    <source>
        <dbReference type="EMBL" id="KIL00047.1"/>
    </source>
</evidence>
<reference evidence="3" key="2">
    <citation type="submission" date="2015-01" db="EMBL/GenBank/DDBJ databases">
        <title>Evolutionary Origins and Diversification of the Mycorrhizal Mutualists.</title>
        <authorList>
            <consortium name="DOE Joint Genome Institute"/>
            <consortium name="Mycorrhizal Genomics Consortium"/>
            <person name="Kohler A."/>
            <person name="Kuo A."/>
            <person name="Nagy L.G."/>
            <person name="Floudas D."/>
            <person name="Copeland A."/>
            <person name="Barry K.W."/>
            <person name="Cichocki N."/>
            <person name="Veneault-Fourrey C."/>
            <person name="LaButti K."/>
            <person name="Lindquist E.A."/>
            <person name="Lipzen A."/>
            <person name="Lundell T."/>
            <person name="Morin E."/>
            <person name="Murat C."/>
            <person name="Riley R."/>
            <person name="Ohm R."/>
            <person name="Sun H."/>
            <person name="Tunlid A."/>
            <person name="Henrissat B."/>
            <person name="Grigoriev I.V."/>
            <person name="Hibbett D.S."/>
            <person name="Martin F."/>
        </authorList>
    </citation>
    <scope>NUCLEOTIDE SEQUENCE [LARGE SCALE GENOMIC DNA]</scope>
    <source>
        <strain evidence="3">Ve08.2h10</strain>
    </source>
</reference>
<proteinExistence type="predicted"/>
<dbReference type="EMBL" id="KN824843">
    <property type="protein sequence ID" value="KIL00047.1"/>
    <property type="molecule type" value="Genomic_DNA"/>
</dbReference>
<evidence type="ECO:0000313" key="3">
    <source>
        <dbReference type="Proteomes" id="UP000054538"/>
    </source>
</evidence>
<feature type="compositionally biased region" description="Low complexity" evidence="1">
    <location>
        <begin position="57"/>
        <end position="77"/>
    </location>
</feature>
<feature type="compositionally biased region" description="Polar residues" evidence="1">
    <location>
        <begin position="185"/>
        <end position="202"/>
    </location>
</feature>
<name>A0A0D0E5P3_9AGAM</name>
<protein>
    <submittedName>
        <fullName evidence="2">Uncharacterized protein</fullName>
    </submittedName>
</protein>
<feature type="region of interest" description="Disordered" evidence="1">
    <location>
        <begin position="50"/>
        <end position="117"/>
    </location>
</feature>
<dbReference type="HOGENOM" id="CLU_1230278_0_0_1"/>
<evidence type="ECO:0000256" key="1">
    <source>
        <dbReference type="SAM" id="MobiDB-lite"/>
    </source>
</evidence>
<gene>
    <name evidence="2" type="ORF">PAXRUDRAFT_371339</name>
</gene>
<feature type="compositionally biased region" description="Polar residues" evidence="1">
    <location>
        <begin position="97"/>
        <end position="108"/>
    </location>
</feature>
<organism evidence="2 3">
    <name type="scientific">Paxillus rubicundulus Ve08.2h10</name>
    <dbReference type="NCBI Taxonomy" id="930991"/>
    <lineage>
        <taxon>Eukaryota</taxon>
        <taxon>Fungi</taxon>
        <taxon>Dikarya</taxon>
        <taxon>Basidiomycota</taxon>
        <taxon>Agaricomycotina</taxon>
        <taxon>Agaricomycetes</taxon>
        <taxon>Agaricomycetidae</taxon>
        <taxon>Boletales</taxon>
        <taxon>Paxilineae</taxon>
        <taxon>Paxillaceae</taxon>
        <taxon>Paxillus</taxon>
    </lineage>
</organism>
<dbReference type="Proteomes" id="UP000054538">
    <property type="component" value="Unassembled WGS sequence"/>
</dbReference>
<dbReference type="AlphaFoldDB" id="A0A0D0E5P3"/>
<keyword evidence="3" id="KW-1185">Reference proteome</keyword>